<evidence type="ECO:0000313" key="2">
    <source>
        <dbReference type="EMBL" id="KNB51647.1"/>
    </source>
</evidence>
<protein>
    <submittedName>
        <fullName evidence="2">Uncharacterized protein</fullName>
    </submittedName>
</protein>
<dbReference type="EMBL" id="LFXA01000009">
    <property type="protein sequence ID" value="KNB51647.1"/>
    <property type="molecule type" value="Genomic_DNA"/>
</dbReference>
<organism evidence="2 3">
    <name type="scientific">Streptomyces caatingaensis</name>
    <dbReference type="NCBI Taxonomy" id="1678637"/>
    <lineage>
        <taxon>Bacteria</taxon>
        <taxon>Bacillati</taxon>
        <taxon>Actinomycetota</taxon>
        <taxon>Actinomycetes</taxon>
        <taxon>Kitasatosporales</taxon>
        <taxon>Streptomycetaceae</taxon>
        <taxon>Streptomyces</taxon>
    </lineage>
</organism>
<reference evidence="3" key="1">
    <citation type="submission" date="2015-07" db="EMBL/GenBank/DDBJ databases">
        <title>Draft genome sequence of Streptomyces sp. CMAA 1322, a bacterium isolated from Caatinga biome, from dry forest semiarid of Brazil.</title>
        <authorList>
            <person name="Santos S.N."/>
            <person name="Gacesa R."/>
            <person name="Taketani R.G."/>
            <person name="Long P.F."/>
            <person name="Melo I.S."/>
        </authorList>
    </citation>
    <scope>NUCLEOTIDE SEQUENCE [LARGE SCALE GENOMIC DNA]</scope>
    <source>
        <strain evidence="3">CMAA 1322</strain>
    </source>
</reference>
<evidence type="ECO:0000256" key="1">
    <source>
        <dbReference type="SAM" id="MobiDB-lite"/>
    </source>
</evidence>
<proteinExistence type="predicted"/>
<keyword evidence="3" id="KW-1185">Reference proteome</keyword>
<feature type="region of interest" description="Disordered" evidence="1">
    <location>
        <begin position="40"/>
        <end position="76"/>
    </location>
</feature>
<comment type="caution">
    <text evidence="2">The sequence shown here is derived from an EMBL/GenBank/DDBJ whole genome shotgun (WGS) entry which is preliminary data.</text>
</comment>
<dbReference type="PATRIC" id="fig|1678637.3.peg.3228"/>
<evidence type="ECO:0000313" key="3">
    <source>
        <dbReference type="Proteomes" id="UP000037288"/>
    </source>
</evidence>
<dbReference type="Proteomes" id="UP000037288">
    <property type="component" value="Unassembled WGS sequence"/>
</dbReference>
<dbReference type="AlphaFoldDB" id="A0A0K9XG39"/>
<name>A0A0K9XG39_9ACTN</name>
<gene>
    <name evidence="2" type="ORF">AC230_14970</name>
</gene>
<sequence length="76" mass="8028">MTSVGTVWNIVSVPSFVWSARTTTSAAACTSARSTLAESMLDVESPRSAVSPLPDRKARETRSPWSDCSAPLPTSA</sequence>
<accession>A0A0K9XG39</accession>